<feature type="domain" description="KATNIP" evidence="1">
    <location>
        <begin position="195"/>
        <end position="257"/>
    </location>
</feature>
<protein>
    <submittedName>
        <fullName evidence="3">Uncharacterized protein LOC113507574 isoform X1</fullName>
    </submittedName>
</protein>
<dbReference type="PANTHER" id="PTHR21534:SF0">
    <property type="entry name" value="KATANIN-INTERACTING PROTEIN"/>
    <property type="match status" value="1"/>
</dbReference>
<gene>
    <name evidence="3" type="primary">LOC113507574</name>
</gene>
<evidence type="ECO:0000259" key="1">
    <source>
        <dbReference type="Pfam" id="PF14652"/>
    </source>
</evidence>
<dbReference type="InterPro" id="IPR027859">
    <property type="entry name" value="KATNIP_dom"/>
</dbReference>
<dbReference type="AlphaFoldDB" id="A0A7E5WZB1"/>
<dbReference type="PANTHER" id="PTHR21534">
    <property type="entry name" value="KATANIN-INTERACTING PROTEIN"/>
    <property type="match status" value="1"/>
</dbReference>
<name>A0A7E5WZB1_TRINI</name>
<dbReference type="InParanoid" id="A0A7E5WZB1"/>
<evidence type="ECO:0000313" key="2">
    <source>
        <dbReference type="Proteomes" id="UP000322000"/>
    </source>
</evidence>
<dbReference type="KEGG" id="tnl:113507574"/>
<evidence type="ECO:0000313" key="3">
    <source>
        <dbReference type="RefSeq" id="XP_026746220.1"/>
    </source>
</evidence>
<dbReference type="RefSeq" id="XP_026746220.1">
    <property type="nucleotide sequence ID" value="XM_026890419.1"/>
</dbReference>
<dbReference type="OrthoDB" id="304622at2759"/>
<proteinExistence type="predicted"/>
<dbReference type="Proteomes" id="UP000322000">
    <property type="component" value="Unplaced"/>
</dbReference>
<sequence length="262" mass="29918">MAHQQNGFDYTSKDRDLPYWLENLTKEMKETHIKNSSSDSSPIFEEPKYFESSKLENRRLTRRTSLDTTMDMLMKPQLGSIAHSAGTLRPPKEYILAYSQNGRRVYNVRGKLDWGDSSNANSNDFLSDLLPHYVTPRHRRANNVTDEDFHDVILGPRPQEPKTRKKLISKDGSINLQQNNVVKRPSVKNPTKKPASLSSVPIKNGQKEKVKNEFVIPELPEGRLLEMKIFSNWGDKYLVGLNGLELFDSSGDPVVVEKVSFL</sequence>
<accession>A0A7E5WZB1</accession>
<dbReference type="InterPro" id="IPR026704">
    <property type="entry name" value="KATNIP"/>
</dbReference>
<keyword evidence="2" id="KW-1185">Reference proteome</keyword>
<organism evidence="2 3">
    <name type="scientific">Trichoplusia ni</name>
    <name type="common">Cabbage looper</name>
    <dbReference type="NCBI Taxonomy" id="7111"/>
    <lineage>
        <taxon>Eukaryota</taxon>
        <taxon>Metazoa</taxon>
        <taxon>Ecdysozoa</taxon>
        <taxon>Arthropoda</taxon>
        <taxon>Hexapoda</taxon>
        <taxon>Insecta</taxon>
        <taxon>Pterygota</taxon>
        <taxon>Neoptera</taxon>
        <taxon>Endopterygota</taxon>
        <taxon>Lepidoptera</taxon>
        <taxon>Glossata</taxon>
        <taxon>Ditrysia</taxon>
        <taxon>Noctuoidea</taxon>
        <taxon>Noctuidae</taxon>
        <taxon>Plusiinae</taxon>
        <taxon>Trichoplusia</taxon>
    </lineage>
</organism>
<dbReference type="GeneID" id="113507574"/>
<reference evidence="3" key="1">
    <citation type="submission" date="2025-08" db="UniProtKB">
        <authorList>
            <consortium name="RefSeq"/>
        </authorList>
    </citation>
    <scope>IDENTIFICATION</scope>
</reference>
<dbReference type="Pfam" id="PF14652">
    <property type="entry name" value="DUF4457"/>
    <property type="match status" value="1"/>
</dbReference>